<name>A0A084WD03_ANOSI</name>
<evidence type="ECO:0000256" key="1">
    <source>
        <dbReference type="SAM" id="MobiDB-lite"/>
    </source>
</evidence>
<evidence type="ECO:0000313" key="2">
    <source>
        <dbReference type="EMBL" id="KFB48097.1"/>
    </source>
</evidence>
<dbReference type="EMBL" id="ATLV01022906">
    <property type="status" value="NOT_ANNOTATED_CDS"/>
    <property type="molecule type" value="Genomic_DNA"/>
</dbReference>
<dbReference type="EnsemblMetazoa" id="ASIC016071-RA">
    <property type="protein sequence ID" value="ASIC016071-PA"/>
    <property type="gene ID" value="ASIC016071"/>
</dbReference>
<accession>A0A084WD03</accession>
<reference evidence="3" key="2">
    <citation type="submission" date="2020-05" db="UniProtKB">
        <authorList>
            <consortium name="EnsemblMetazoa"/>
        </authorList>
    </citation>
    <scope>IDENTIFICATION</scope>
</reference>
<dbReference type="EMBL" id="KE525337">
    <property type="protein sequence ID" value="KFB48097.1"/>
    <property type="molecule type" value="Genomic_DNA"/>
</dbReference>
<gene>
    <name evidence="2" type="ORF">ZHAS_00016071</name>
</gene>
<protein>
    <submittedName>
        <fullName evidence="2 3">Uncharacterized protein</fullName>
    </submittedName>
</protein>
<sequence length="52" mass="5896">MALSEDPLSRVQSDGEKPHRPPVVVIQPMQPKQLPSCQIVDRANQPDYSQKR</sequence>
<proteinExistence type="predicted"/>
<keyword evidence="4" id="KW-1185">Reference proteome</keyword>
<feature type="region of interest" description="Disordered" evidence="1">
    <location>
        <begin position="1"/>
        <end position="52"/>
    </location>
</feature>
<dbReference type="VEuPathDB" id="VectorBase:ASIC016071"/>
<dbReference type="AlphaFoldDB" id="A0A084WD03"/>
<evidence type="ECO:0000313" key="3">
    <source>
        <dbReference type="EnsemblMetazoa" id="ASIC016071-PA"/>
    </source>
</evidence>
<organism evidence="2">
    <name type="scientific">Anopheles sinensis</name>
    <name type="common">Mosquito</name>
    <dbReference type="NCBI Taxonomy" id="74873"/>
    <lineage>
        <taxon>Eukaryota</taxon>
        <taxon>Metazoa</taxon>
        <taxon>Ecdysozoa</taxon>
        <taxon>Arthropoda</taxon>
        <taxon>Hexapoda</taxon>
        <taxon>Insecta</taxon>
        <taxon>Pterygota</taxon>
        <taxon>Neoptera</taxon>
        <taxon>Endopterygota</taxon>
        <taxon>Diptera</taxon>
        <taxon>Nematocera</taxon>
        <taxon>Culicoidea</taxon>
        <taxon>Culicidae</taxon>
        <taxon>Anophelinae</taxon>
        <taxon>Anopheles</taxon>
    </lineage>
</organism>
<dbReference type="Proteomes" id="UP000030765">
    <property type="component" value="Unassembled WGS sequence"/>
</dbReference>
<reference evidence="2 4" key="1">
    <citation type="journal article" date="2014" name="BMC Genomics">
        <title>Genome sequence of Anopheles sinensis provides insight into genetics basis of mosquito competence for malaria parasites.</title>
        <authorList>
            <person name="Zhou D."/>
            <person name="Zhang D."/>
            <person name="Ding G."/>
            <person name="Shi L."/>
            <person name="Hou Q."/>
            <person name="Ye Y."/>
            <person name="Xu Y."/>
            <person name="Zhou H."/>
            <person name="Xiong C."/>
            <person name="Li S."/>
            <person name="Yu J."/>
            <person name="Hong S."/>
            <person name="Yu X."/>
            <person name="Zou P."/>
            <person name="Chen C."/>
            <person name="Chang X."/>
            <person name="Wang W."/>
            <person name="Lv Y."/>
            <person name="Sun Y."/>
            <person name="Ma L."/>
            <person name="Shen B."/>
            <person name="Zhu C."/>
        </authorList>
    </citation>
    <scope>NUCLEOTIDE SEQUENCE [LARGE SCALE GENOMIC DNA]</scope>
</reference>
<evidence type="ECO:0000313" key="4">
    <source>
        <dbReference type="Proteomes" id="UP000030765"/>
    </source>
</evidence>